<dbReference type="SUPFAM" id="SSF56935">
    <property type="entry name" value="Porins"/>
    <property type="match status" value="1"/>
</dbReference>
<sequence length="406" mass="45423">MRTFAFWKSARPKISLKTTALAVMLGEAMFSSPVSAVDLSETVQLHGFASQAYVSTTANRYFGPSDTGSFDFRELGVNLSWQAMPNLQFAAQVGSRKAGGTEANARPRFDYALVDFAFYNGVNSRGGVRIGRHRNPVGFYNLTRDVANTRPSIFLPESIYSDASRNLLLALDGAQLYGESRTAVGDFFLDVGAGEVILDSITKQSAKPATSYVGRLLYERDGGRLRLALTAADANVAFFQRPFADAKFNLKAYVLSAQYNEDRWSVTGEWVPELKSTLSGLWFPGLLPFIPPRILPDIKQTGESYYLQGTYRISPDWETLLRYDVQYSDKSDKSGIRNATATTPAHRFFAKDWTVGLGWNVRSDTKIRAEYHRVDGTGWLSSRENPIPMNTKQRWDMFVLQASYNF</sequence>
<dbReference type="RefSeq" id="WP_212786493.1">
    <property type="nucleotide sequence ID" value="NZ_AP019536.1"/>
</dbReference>
<feature type="signal peptide" evidence="1">
    <location>
        <begin position="1"/>
        <end position="36"/>
    </location>
</feature>
<dbReference type="KEGG" id="fku:FGKAn22_05770"/>
<dbReference type="InterPro" id="IPR023614">
    <property type="entry name" value="Porin_dom_sf"/>
</dbReference>
<reference evidence="2 3" key="1">
    <citation type="submission" date="2019-03" db="EMBL/GenBank/DDBJ databases">
        <title>Complete genome sequence of Ferrigenium kumadai strain An22, a microaerophilic iron-oxidizing bacterium isolated from a paddy field soil.</title>
        <authorList>
            <person name="Watanabe T."/>
            <person name="Asakawa S."/>
        </authorList>
    </citation>
    <scope>NUCLEOTIDE SEQUENCE [LARGE SCALE GENOMIC DNA]</scope>
    <source>
        <strain evidence="2 3">An22</strain>
    </source>
</reference>
<dbReference type="EMBL" id="AP019536">
    <property type="protein sequence ID" value="BBI98884.1"/>
    <property type="molecule type" value="Genomic_DNA"/>
</dbReference>
<gene>
    <name evidence="2" type="ORF">FGKAn22_05770</name>
</gene>
<proteinExistence type="predicted"/>
<evidence type="ECO:0000313" key="3">
    <source>
        <dbReference type="Proteomes" id="UP001319121"/>
    </source>
</evidence>
<keyword evidence="1" id="KW-0732">Signal</keyword>
<evidence type="ECO:0000256" key="1">
    <source>
        <dbReference type="SAM" id="SignalP"/>
    </source>
</evidence>
<keyword evidence="3" id="KW-1185">Reference proteome</keyword>
<feature type="chain" id="PRO_5042970898" description="Porin" evidence="1">
    <location>
        <begin position="37"/>
        <end position="406"/>
    </location>
</feature>
<evidence type="ECO:0008006" key="4">
    <source>
        <dbReference type="Google" id="ProtNLM"/>
    </source>
</evidence>
<evidence type="ECO:0000313" key="2">
    <source>
        <dbReference type="EMBL" id="BBI98884.1"/>
    </source>
</evidence>
<dbReference type="Gene3D" id="2.40.160.10">
    <property type="entry name" value="Porin"/>
    <property type="match status" value="1"/>
</dbReference>
<dbReference type="Proteomes" id="UP001319121">
    <property type="component" value="Chromosome"/>
</dbReference>
<dbReference type="AlphaFoldDB" id="A0AAN1VZ31"/>
<accession>A0AAN1VZ31</accession>
<organism evidence="2 3">
    <name type="scientific">Ferrigenium kumadai</name>
    <dbReference type="NCBI Taxonomy" id="1682490"/>
    <lineage>
        <taxon>Bacteria</taxon>
        <taxon>Pseudomonadati</taxon>
        <taxon>Pseudomonadota</taxon>
        <taxon>Betaproteobacteria</taxon>
        <taxon>Nitrosomonadales</taxon>
        <taxon>Gallionellaceae</taxon>
        <taxon>Ferrigenium</taxon>
    </lineage>
</organism>
<protein>
    <recommendedName>
        <fullName evidence="4">Porin</fullName>
    </recommendedName>
</protein>
<name>A0AAN1VZ31_9PROT</name>